<accession>A0A8H2QTP1</accession>
<dbReference type="Pfam" id="PF02417">
    <property type="entry name" value="Chromate_transp"/>
    <property type="match status" value="1"/>
</dbReference>
<dbReference type="AlphaFoldDB" id="A0A8H2QTP1"/>
<name>A0A8H2QTP1_9FIRM</name>
<keyword evidence="6 7" id="KW-0472">Membrane</keyword>
<gene>
    <name evidence="8" type="ORF">NCTC13150_01695</name>
</gene>
<sequence>MKKLAHLFFIFFKIGAFTIGGGYAMLPIIQDQVVNKYHWMSDEEFLNSIALTNSIPGPLATNTATFVGYHILGFRGALAAMLGAISPSILIILVIASAFEHFSDSAIAQAVFEGIRPAVVALILYSVFKLGKSVKLREKCNWLLMVLAFAGISFFHVHPIFIILAGALFGIFVREKL</sequence>
<comment type="similarity">
    <text evidence="2">Belongs to the chromate ion transporter (CHR) (TC 2.A.51) family.</text>
</comment>
<keyword evidence="9" id="KW-1185">Reference proteome</keyword>
<dbReference type="GO" id="GO:0005886">
    <property type="term" value="C:plasma membrane"/>
    <property type="evidence" value="ECO:0007669"/>
    <property type="project" value="UniProtKB-SubCell"/>
</dbReference>
<feature type="transmembrane region" description="Helical" evidence="7">
    <location>
        <begin position="49"/>
        <end position="72"/>
    </location>
</feature>
<dbReference type="InterPro" id="IPR003370">
    <property type="entry name" value="Chromate_transpt"/>
</dbReference>
<dbReference type="InterPro" id="IPR052518">
    <property type="entry name" value="CHR_Transporter"/>
</dbReference>
<evidence type="ECO:0000256" key="4">
    <source>
        <dbReference type="ARBA" id="ARBA00022692"/>
    </source>
</evidence>
<feature type="transmembrane region" description="Helical" evidence="7">
    <location>
        <begin position="7"/>
        <end position="29"/>
    </location>
</feature>
<dbReference type="RefSeq" id="WP_131749734.1">
    <property type="nucleotide sequence ID" value="NZ_CAACYI010000001.1"/>
</dbReference>
<evidence type="ECO:0000256" key="5">
    <source>
        <dbReference type="ARBA" id="ARBA00022989"/>
    </source>
</evidence>
<keyword evidence="5 7" id="KW-1133">Transmembrane helix</keyword>
<dbReference type="GO" id="GO:0015109">
    <property type="term" value="F:chromate transmembrane transporter activity"/>
    <property type="evidence" value="ECO:0007669"/>
    <property type="project" value="InterPro"/>
</dbReference>
<keyword evidence="4 7" id="KW-0812">Transmembrane</keyword>
<feature type="transmembrane region" description="Helical" evidence="7">
    <location>
        <begin position="79"/>
        <end position="99"/>
    </location>
</feature>
<comment type="subcellular location">
    <subcellularLocation>
        <location evidence="1">Cell membrane</location>
        <topology evidence="1">Multi-pass membrane protein</topology>
    </subcellularLocation>
</comment>
<evidence type="ECO:0000256" key="1">
    <source>
        <dbReference type="ARBA" id="ARBA00004651"/>
    </source>
</evidence>
<feature type="transmembrane region" description="Helical" evidence="7">
    <location>
        <begin position="105"/>
        <end position="128"/>
    </location>
</feature>
<dbReference type="EMBL" id="CAACYI010000001">
    <property type="protein sequence ID" value="VFB17110.1"/>
    <property type="molecule type" value="Genomic_DNA"/>
</dbReference>
<dbReference type="Proteomes" id="UP000377798">
    <property type="component" value="Unassembled WGS sequence"/>
</dbReference>
<protein>
    <submittedName>
        <fullName evidence="8">Chromate transporter, chromate ion transporter (CHR) family</fullName>
    </submittedName>
</protein>
<dbReference type="PANTHER" id="PTHR43663:SF2">
    <property type="entry name" value="CHROMATE TRANSPORT PROTEIN-RELATED"/>
    <property type="match status" value="1"/>
</dbReference>
<proteinExistence type="inferred from homology"/>
<comment type="caution">
    <text evidence="8">The sequence shown here is derived from an EMBL/GenBank/DDBJ whole genome shotgun (WGS) entry which is preliminary data.</text>
</comment>
<evidence type="ECO:0000256" key="6">
    <source>
        <dbReference type="ARBA" id="ARBA00023136"/>
    </source>
</evidence>
<evidence type="ECO:0000256" key="3">
    <source>
        <dbReference type="ARBA" id="ARBA00022475"/>
    </source>
</evidence>
<evidence type="ECO:0000256" key="2">
    <source>
        <dbReference type="ARBA" id="ARBA00005262"/>
    </source>
</evidence>
<feature type="transmembrane region" description="Helical" evidence="7">
    <location>
        <begin position="140"/>
        <end position="173"/>
    </location>
</feature>
<organism evidence="8 9">
    <name type="scientific">Urinicoccus massiliensis</name>
    <dbReference type="NCBI Taxonomy" id="1723382"/>
    <lineage>
        <taxon>Bacteria</taxon>
        <taxon>Bacillati</taxon>
        <taxon>Bacillota</taxon>
        <taxon>Tissierellia</taxon>
        <taxon>Tissierellales</taxon>
        <taxon>Peptoniphilaceae</taxon>
        <taxon>Urinicoccus</taxon>
    </lineage>
</organism>
<evidence type="ECO:0000313" key="8">
    <source>
        <dbReference type="EMBL" id="VFB17110.1"/>
    </source>
</evidence>
<reference evidence="8 9" key="1">
    <citation type="submission" date="2019-02" db="EMBL/GenBank/DDBJ databases">
        <authorList>
            <consortium name="Pathogen Informatics"/>
        </authorList>
    </citation>
    <scope>NUCLEOTIDE SEQUENCE [LARGE SCALE GENOMIC DNA]</scope>
    <source>
        <strain evidence="8 9">3012STDY7089603</strain>
    </source>
</reference>
<keyword evidence="3" id="KW-1003">Cell membrane</keyword>
<evidence type="ECO:0000256" key="7">
    <source>
        <dbReference type="SAM" id="Phobius"/>
    </source>
</evidence>
<dbReference type="PANTHER" id="PTHR43663">
    <property type="entry name" value="CHROMATE TRANSPORT PROTEIN-RELATED"/>
    <property type="match status" value="1"/>
</dbReference>
<evidence type="ECO:0000313" key="9">
    <source>
        <dbReference type="Proteomes" id="UP000377798"/>
    </source>
</evidence>